<evidence type="ECO:0000313" key="3">
    <source>
        <dbReference type="Proteomes" id="UP000002730"/>
    </source>
</evidence>
<dbReference type="HOGENOM" id="CLU_254163_0_0_9"/>
<dbReference type="PROSITE" id="PS51688">
    <property type="entry name" value="ICA"/>
    <property type="match status" value="1"/>
</dbReference>
<dbReference type="InterPro" id="IPR008979">
    <property type="entry name" value="Galactose-bd-like_sf"/>
</dbReference>
<gene>
    <name evidence="2" type="ordered locus">Clocel_0796</name>
</gene>
<dbReference type="AlphaFoldDB" id="D9SSG9"/>
<dbReference type="InterPro" id="IPR010572">
    <property type="entry name" value="Tail_dom"/>
</dbReference>
<dbReference type="RefSeq" id="WP_010073114.1">
    <property type="nucleotide sequence ID" value="NC_014393.1"/>
</dbReference>
<sequence length="1163" mass="128335">MLQLYDINHNKICGLTNYKDLKIERELSGDENLSFSYPHNDDKYTFIKEECYLRTAQNEYVIKEINVNDDWTEVVAKVNVEALKGTPFGHFQVNELTLPSATIDSIKKACANTINLALAGTGWTIGSCNIEKSRTVKKGNCSSYEILQEIRKVYLCDFKFDAINKKVYIYQSMGLDRGSYFSEELNLKKIEIQSNSYDYCTRIIPLGKDGLKITDINNGKDYVESYQYSNKVISIYWEDNRYESKESLKEDAIAKLKELSKPVKAYSVEIIDLASISDKYKNILDYDLGDVITLISKDKKLRDKQRIIKLIEYPDEPERNSCEIANRTLRFEDIQANTLRATEVISSVTTSDGMLEGSKVNSIDWVQLKNVNIMVADIQDLNAVTARIGTLETTTATITQLNAVNSKIDNLVVTTAQISDASITNAKILNAAIDTAKIRAGAITRALIADGAIGTAQIAEASIGTSHISSLTADVFNSGTIDTSKVTIAGANSRLLIRGNRLQVFAVKSDNSLYERVTLGDVNGDGLVFGFRVRSADGETVLLDENGVTREGITDGSISNEKIAGDANISGTKLDINSVVTTINSIATTTIQSSKVFLNNSTLDVQFSNLKTTVTEQGQTISTQGAQIVALNNSVVLKVDSQAFSSYKVINDSNITTINSRLSTAESSLSILQNQITLKVSSTDIEIIKNSIIKVRYIRDWINGSSASIGNHWVEIKAMRGTTNVAKNKTVTGSSPENTSCPYSRVTDDNTLTTSYANPNLNGGNQYVQIDLGAVYDDIDYLHIWHYYGDSRIYHNNKTEVSSDGTNWITLFDSSKSSEYAETSAGHVVNVNMGRIVNRINVAESTIKQNSQDILLKVDVNGVMSAINQSAEAIKIQASKIDLTGYATFTSLSTPGQTTINAGNITTGTMNASRISGGTITGALLKTSNTTDYLSIENQNILVYRNSSARIKLGFDMLYNSGLELGPTDIATTPYLDFHSSGTPSDYDCRIISSGGSSTLGQGVLDITAAAVKLNRQVMLYSSDNTMTSMRCINPAVQRYIEVSTIFGAKGLTYWDSDKRYKMNIEETDKTALDKIMKIKHYDFDYKAGLKHFDVGYISQQLMEINPQWVITVPQEAANGEVSDFYIPNQTTIIPYLSKAIQELKQLIDNQNREIKTLKKQLK</sequence>
<dbReference type="KEGG" id="ccb:Clocel_0796"/>
<dbReference type="OrthoDB" id="5090100at2"/>
<dbReference type="Pfam" id="PF18994">
    <property type="entry name" value="Prophage_tailD1"/>
    <property type="match status" value="1"/>
</dbReference>
<feature type="domain" description="Peptidase S74" evidence="1">
    <location>
        <begin position="1057"/>
        <end position="1155"/>
    </location>
</feature>
<dbReference type="STRING" id="573061.Clocel_0796"/>
<keyword evidence="3" id="KW-1185">Reference proteome</keyword>
<evidence type="ECO:0000259" key="1">
    <source>
        <dbReference type="PROSITE" id="PS51688"/>
    </source>
</evidence>
<dbReference type="Pfam" id="PF06605">
    <property type="entry name" value="Prophage_tail"/>
    <property type="match status" value="1"/>
</dbReference>
<dbReference type="Gene3D" id="2.60.120.260">
    <property type="entry name" value="Galactose-binding domain-like"/>
    <property type="match status" value="1"/>
</dbReference>
<dbReference type="Pfam" id="PF13884">
    <property type="entry name" value="Peptidase_S74"/>
    <property type="match status" value="1"/>
</dbReference>
<protein>
    <submittedName>
        <fullName evidence="2">Phage minor structural protein</fullName>
    </submittedName>
</protein>
<dbReference type="Proteomes" id="UP000002730">
    <property type="component" value="Chromosome"/>
</dbReference>
<organism evidence="2 3">
    <name type="scientific">Clostridium cellulovorans (strain ATCC 35296 / DSM 3052 / OCM 3 / 743B)</name>
    <dbReference type="NCBI Taxonomy" id="573061"/>
    <lineage>
        <taxon>Bacteria</taxon>
        <taxon>Bacillati</taxon>
        <taxon>Bacillota</taxon>
        <taxon>Clostridia</taxon>
        <taxon>Eubacteriales</taxon>
        <taxon>Clostridiaceae</taxon>
        <taxon>Clostridium</taxon>
    </lineage>
</organism>
<dbReference type="InterPro" id="IPR030392">
    <property type="entry name" value="S74_ICA"/>
</dbReference>
<dbReference type="SUPFAM" id="SSF49785">
    <property type="entry name" value="Galactose-binding domain-like"/>
    <property type="match status" value="1"/>
</dbReference>
<dbReference type="InterPro" id="IPR044051">
    <property type="entry name" value="Prophage_tail_N"/>
</dbReference>
<reference evidence="2 3" key="1">
    <citation type="submission" date="2010-08" db="EMBL/GenBank/DDBJ databases">
        <title>Complete sequence of Clostridium cellulovorans 743B.</title>
        <authorList>
            <consortium name="US DOE Joint Genome Institute"/>
            <person name="Lucas S."/>
            <person name="Copeland A."/>
            <person name="Lapidus A."/>
            <person name="Cheng J.-F."/>
            <person name="Bruce D."/>
            <person name="Goodwin L."/>
            <person name="Pitluck S."/>
            <person name="Chertkov O."/>
            <person name="Detter J.C."/>
            <person name="Han C."/>
            <person name="Tapia R."/>
            <person name="Land M."/>
            <person name="Hauser L."/>
            <person name="Chang Y.-J."/>
            <person name="Jeffries C."/>
            <person name="Kyrpides N."/>
            <person name="Ivanova N."/>
            <person name="Mikhailova N."/>
            <person name="Hemme C.L."/>
            <person name="Woyke T."/>
        </authorList>
    </citation>
    <scope>NUCLEOTIDE SEQUENCE [LARGE SCALE GENOMIC DNA]</scope>
    <source>
        <strain evidence="3">ATCC 35296 / DSM 3052 / OCM 3 / 743B</strain>
    </source>
</reference>
<accession>D9SSG9</accession>
<evidence type="ECO:0000313" key="2">
    <source>
        <dbReference type="EMBL" id="ADL50566.1"/>
    </source>
</evidence>
<dbReference type="NCBIfam" id="TIGR01665">
    <property type="entry name" value="put_anti_recept"/>
    <property type="match status" value="1"/>
</dbReference>
<dbReference type="InterPro" id="IPR007119">
    <property type="entry name" value="Phage_tail_spike_N"/>
</dbReference>
<proteinExistence type="predicted"/>
<dbReference type="EMBL" id="CP002160">
    <property type="protein sequence ID" value="ADL50566.1"/>
    <property type="molecule type" value="Genomic_DNA"/>
</dbReference>
<name>D9SSG9_CLOC7</name>
<dbReference type="eggNOG" id="COG4926">
    <property type="taxonomic scope" value="Bacteria"/>
</dbReference>